<keyword evidence="3" id="KW-1185">Reference proteome</keyword>
<evidence type="ECO:0000313" key="3">
    <source>
        <dbReference type="Proteomes" id="UP000294480"/>
    </source>
</evidence>
<proteinExistence type="predicted"/>
<dbReference type="RefSeq" id="WP_133620579.1">
    <property type="nucleotide sequence ID" value="NZ_SNZE01000014.1"/>
</dbReference>
<gene>
    <name evidence="2" type="ORF">DFR44_11430</name>
</gene>
<evidence type="ECO:0008006" key="4">
    <source>
        <dbReference type="Google" id="ProtNLM"/>
    </source>
</evidence>
<sequence length="97" mass="10459">MSTRHIVRISPLHTSILLTVIYCLVALVVAISALVVTAFRESSSGFLASLSQADFENILAAILLNVVLVFLVALGVSTLYNFLAKYLGGFEITLDDD</sequence>
<organism evidence="2 3">
    <name type="scientific">Hydromonas duriensis</name>
    <dbReference type="NCBI Taxonomy" id="1527608"/>
    <lineage>
        <taxon>Bacteria</taxon>
        <taxon>Pseudomonadati</taxon>
        <taxon>Pseudomonadota</taxon>
        <taxon>Betaproteobacteria</taxon>
        <taxon>Burkholderiales</taxon>
        <taxon>Burkholderiaceae</taxon>
        <taxon>Hydromonas</taxon>
    </lineage>
</organism>
<name>A0A4R6Y617_9BURK</name>
<dbReference type="AlphaFoldDB" id="A0A4R6Y617"/>
<accession>A0A4R6Y617</accession>
<protein>
    <recommendedName>
        <fullName evidence="4">DUF3566 domain-containing protein</fullName>
    </recommendedName>
</protein>
<feature type="transmembrane region" description="Helical" evidence="1">
    <location>
        <begin position="58"/>
        <end position="83"/>
    </location>
</feature>
<feature type="transmembrane region" description="Helical" evidence="1">
    <location>
        <begin position="12"/>
        <end position="38"/>
    </location>
</feature>
<reference evidence="2 3" key="1">
    <citation type="submission" date="2019-03" db="EMBL/GenBank/DDBJ databases">
        <title>Genomic Encyclopedia of Type Strains, Phase IV (KMG-IV): sequencing the most valuable type-strain genomes for metagenomic binning, comparative biology and taxonomic classification.</title>
        <authorList>
            <person name="Goeker M."/>
        </authorList>
    </citation>
    <scope>NUCLEOTIDE SEQUENCE [LARGE SCALE GENOMIC DNA]</scope>
    <source>
        <strain evidence="2 3">DSM 102852</strain>
    </source>
</reference>
<keyword evidence="1" id="KW-1133">Transmembrane helix</keyword>
<keyword evidence="1" id="KW-0812">Transmembrane</keyword>
<comment type="caution">
    <text evidence="2">The sequence shown here is derived from an EMBL/GenBank/DDBJ whole genome shotgun (WGS) entry which is preliminary data.</text>
</comment>
<dbReference type="Proteomes" id="UP000294480">
    <property type="component" value="Unassembled WGS sequence"/>
</dbReference>
<keyword evidence="1" id="KW-0472">Membrane</keyword>
<evidence type="ECO:0000313" key="2">
    <source>
        <dbReference type="EMBL" id="TDR30993.1"/>
    </source>
</evidence>
<evidence type="ECO:0000256" key="1">
    <source>
        <dbReference type="SAM" id="Phobius"/>
    </source>
</evidence>
<dbReference type="EMBL" id="SNZE01000014">
    <property type="protein sequence ID" value="TDR30993.1"/>
    <property type="molecule type" value="Genomic_DNA"/>
</dbReference>